<feature type="domain" description="RDR1/2-like PH-like" evidence="2">
    <location>
        <begin position="60"/>
        <end position="126"/>
    </location>
</feature>
<keyword evidence="4" id="KW-1185">Reference proteome</keyword>
<dbReference type="Pfam" id="PF24823">
    <property type="entry name" value="PH_RDR2"/>
    <property type="match status" value="1"/>
</dbReference>
<dbReference type="AlphaFoldDB" id="A0AAQ3KSG5"/>
<gene>
    <name evidence="3" type="ORF">Cni_G20023</name>
</gene>
<accession>A0AAQ3KSG5</accession>
<dbReference type="EMBL" id="CP136895">
    <property type="protein sequence ID" value="WOL11261.1"/>
    <property type="molecule type" value="Genomic_DNA"/>
</dbReference>
<proteinExistence type="predicted"/>
<sequence length="241" mass="27007">MASQKGVTPMMDLGCRSVQWGTLPDFQCVVLSIICANEDIVPRACNVRNRIEGAALCARVLTDEGRMAVFGEWEQVRVEIMPEMKKLELFFEHEGEKCKLEVMFVDILASFSCCLGGVESNTILLQNIHLFNNIGSPSKALEHVQFLIDLFHAQVCHGNSAHKVHTLARCLSRQWSTERRQVHLESSKDPCLRSGAKEDDPLPGQSRKCSLRRPPARLGSSRRAWLIVFLTMNSAKGQLMA</sequence>
<dbReference type="InterPro" id="IPR057590">
    <property type="entry name" value="PH_RDR1/2-like"/>
</dbReference>
<evidence type="ECO:0000313" key="3">
    <source>
        <dbReference type="EMBL" id="WOL11261.1"/>
    </source>
</evidence>
<reference evidence="3 4" key="1">
    <citation type="submission" date="2023-10" db="EMBL/GenBank/DDBJ databases">
        <title>Chromosome-scale genome assembly provides insights into flower coloration mechanisms of Canna indica.</title>
        <authorList>
            <person name="Li C."/>
        </authorList>
    </citation>
    <scope>NUCLEOTIDE SEQUENCE [LARGE SCALE GENOMIC DNA]</scope>
    <source>
        <tissue evidence="3">Flower</tissue>
    </source>
</reference>
<evidence type="ECO:0000259" key="2">
    <source>
        <dbReference type="Pfam" id="PF24823"/>
    </source>
</evidence>
<feature type="region of interest" description="Disordered" evidence="1">
    <location>
        <begin position="186"/>
        <end position="215"/>
    </location>
</feature>
<organism evidence="3 4">
    <name type="scientific">Canna indica</name>
    <name type="common">Indian-shot</name>
    <dbReference type="NCBI Taxonomy" id="4628"/>
    <lineage>
        <taxon>Eukaryota</taxon>
        <taxon>Viridiplantae</taxon>
        <taxon>Streptophyta</taxon>
        <taxon>Embryophyta</taxon>
        <taxon>Tracheophyta</taxon>
        <taxon>Spermatophyta</taxon>
        <taxon>Magnoliopsida</taxon>
        <taxon>Liliopsida</taxon>
        <taxon>Zingiberales</taxon>
        <taxon>Cannaceae</taxon>
        <taxon>Canna</taxon>
    </lineage>
</organism>
<feature type="compositionally biased region" description="Basic and acidic residues" evidence="1">
    <location>
        <begin position="186"/>
        <end position="200"/>
    </location>
</feature>
<evidence type="ECO:0000313" key="4">
    <source>
        <dbReference type="Proteomes" id="UP001327560"/>
    </source>
</evidence>
<evidence type="ECO:0000256" key="1">
    <source>
        <dbReference type="SAM" id="MobiDB-lite"/>
    </source>
</evidence>
<protein>
    <recommendedName>
        <fullName evidence="2">RDR1/2-like PH-like domain-containing protein</fullName>
    </recommendedName>
</protein>
<name>A0AAQ3KSG5_9LILI</name>
<dbReference type="Proteomes" id="UP001327560">
    <property type="component" value="Chromosome 6"/>
</dbReference>